<name>A0A6B3RV20_9RHOB</name>
<keyword evidence="2" id="KW-1185">Reference proteome</keyword>
<dbReference type="AlphaFoldDB" id="A0A6B3RV20"/>
<evidence type="ECO:0000313" key="2">
    <source>
        <dbReference type="Proteomes" id="UP000481421"/>
    </source>
</evidence>
<dbReference type="Proteomes" id="UP000481421">
    <property type="component" value="Unassembled WGS sequence"/>
</dbReference>
<proteinExistence type="predicted"/>
<evidence type="ECO:0000313" key="1">
    <source>
        <dbReference type="EMBL" id="NEX48638.1"/>
    </source>
</evidence>
<sequence>MIAVEIRTASLPAWSSGIDLVLATGNGGMALDGLSDSHSDFSLKSQ</sequence>
<comment type="caution">
    <text evidence="1">The sequence shown here is derived from an EMBL/GenBank/DDBJ whole genome shotgun (WGS) entry which is preliminary data.</text>
</comment>
<gene>
    <name evidence="1" type="ORF">G3572_20785</name>
</gene>
<reference evidence="1 2" key="1">
    <citation type="submission" date="2020-02" db="EMBL/GenBank/DDBJ databases">
        <title>Rhodobacter algicola sp. nov., isolated from microalga culture.</title>
        <authorList>
            <person name="Park C.-Y."/>
        </authorList>
    </citation>
    <scope>NUCLEOTIDE SEQUENCE [LARGE SCALE GENOMIC DNA]</scope>
    <source>
        <strain evidence="1 2">ETT8</strain>
    </source>
</reference>
<dbReference type="RefSeq" id="WP_164615454.1">
    <property type="nucleotide sequence ID" value="NZ_JAAIKE010000014.1"/>
</dbReference>
<accession>A0A6B3RV20</accession>
<dbReference type="EMBL" id="JAAIKE010000014">
    <property type="protein sequence ID" value="NEX48638.1"/>
    <property type="molecule type" value="Genomic_DNA"/>
</dbReference>
<protein>
    <submittedName>
        <fullName evidence="1">Uncharacterized protein</fullName>
    </submittedName>
</protein>
<organism evidence="1 2">
    <name type="scientific">Pseudotabrizicola algicola</name>
    <dbReference type="NCBI Taxonomy" id="2709381"/>
    <lineage>
        <taxon>Bacteria</taxon>
        <taxon>Pseudomonadati</taxon>
        <taxon>Pseudomonadota</taxon>
        <taxon>Alphaproteobacteria</taxon>
        <taxon>Rhodobacterales</taxon>
        <taxon>Paracoccaceae</taxon>
        <taxon>Pseudotabrizicola</taxon>
    </lineage>
</organism>